<accession>A0AAV3YJ19</accession>
<feature type="non-terminal residue" evidence="7">
    <location>
        <position position="206"/>
    </location>
</feature>
<keyword evidence="8" id="KW-1185">Reference proteome</keyword>
<dbReference type="SMART" id="SM00326">
    <property type="entry name" value="SH3"/>
    <property type="match status" value="1"/>
</dbReference>
<gene>
    <name evidence="7" type="ORF">PoB_001376600</name>
</gene>
<evidence type="ECO:0000313" key="7">
    <source>
        <dbReference type="EMBL" id="GFN87260.1"/>
    </source>
</evidence>
<evidence type="ECO:0000256" key="4">
    <source>
        <dbReference type="PROSITE-ProRule" id="PRU00192"/>
    </source>
</evidence>
<evidence type="ECO:0000259" key="6">
    <source>
        <dbReference type="PROSITE" id="PS50002"/>
    </source>
</evidence>
<name>A0AAV3YJ19_9GAST</name>
<evidence type="ECO:0000256" key="1">
    <source>
        <dbReference type="ARBA" id="ARBA00022443"/>
    </source>
</evidence>
<evidence type="ECO:0000256" key="2">
    <source>
        <dbReference type="ARBA" id="ARBA00022737"/>
    </source>
</evidence>
<feature type="compositionally biased region" description="Low complexity" evidence="5">
    <location>
        <begin position="146"/>
        <end position="171"/>
    </location>
</feature>
<dbReference type="EMBL" id="BLXT01001679">
    <property type="protein sequence ID" value="GFN87260.1"/>
    <property type="molecule type" value="Genomic_DNA"/>
</dbReference>
<comment type="caution">
    <text evidence="7">The sequence shown here is derived from an EMBL/GenBank/DDBJ whole genome shotgun (WGS) entry which is preliminary data.</text>
</comment>
<dbReference type="PANTHER" id="PTHR24174">
    <property type="entry name" value="ANKYRIN REPEAT AND STERILE ALPHA MOTIF DOMAIN-CONTAINING PROTEIN 1"/>
    <property type="match status" value="1"/>
</dbReference>
<sequence length="206" mass="21732">MLVQAITGILASNMVCCIEFRAEASCAVYARALRDYSNVYDPGSLSFKEGDIITVLEQRTDGIWRGYVVQEGRMAKTGMFPANHVALIDSKVTRQAPSSGQMYSQVPDLLTRGPHYTNNNSNSSGGGSGSVNSLQFPTSTGLVVPHSGSDRGSLGSSGTDDSSGYSSHSHSQQPQQPGNLQYPLPPSSLGSAPGSGFMPPRSALSR</sequence>
<dbReference type="Gene3D" id="2.30.30.40">
    <property type="entry name" value="SH3 Domains"/>
    <property type="match status" value="1"/>
</dbReference>
<protein>
    <submittedName>
        <fullName evidence="7">Class e vacuolar protein-sorting machinery protein hse1</fullName>
    </submittedName>
</protein>
<evidence type="ECO:0000256" key="3">
    <source>
        <dbReference type="ARBA" id="ARBA00023043"/>
    </source>
</evidence>
<dbReference type="InterPro" id="IPR033635">
    <property type="entry name" value="ANKS1/Caskin"/>
</dbReference>
<dbReference type="SUPFAM" id="SSF50044">
    <property type="entry name" value="SH3-domain"/>
    <property type="match status" value="1"/>
</dbReference>
<proteinExistence type="predicted"/>
<dbReference type="PANTHER" id="PTHR24174:SF16">
    <property type="entry name" value="CASKIN-2"/>
    <property type="match status" value="1"/>
</dbReference>
<evidence type="ECO:0000313" key="8">
    <source>
        <dbReference type="Proteomes" id="UP000735302"/>
    </source>
</evidence>
<keyword evidence="1 4" id="KW-0728">SH3 domain</keyword>
<keyword evidence="2" id="KW-0677">Repeat</keyword>
<keyword evidence="3" id="KW-0040">ANK repeat</keyword>
<dbReference type="InterPro" id="IPR036028">
    <property type="entry name" value="SH3-like_dom_sf"/>
</dbReference>
<feature type="domain" description="SH3" evidence="6">
    <location>
        <begin position="25"/>
        <end position="90"/>
    </location>
</feature>
<dbReference type="PRINTS" id="PR00452">
    <property type="entry name" value="SH3DOMAIN"/>
</dbReference>
<dbReference type="Pfam" id="PF07653">
    <property type="entry name" value="SH3_2"/>
    <property type="match status" value="1"/>
</dbReference>
<feature type="compositionally biased region" description="Low complexity" evidence="5">
    <location>
        <begin position="187"/>
        <end position="196"/>
    </location>
</feature>
<dbReference type="Proteomes" id="UP000735302">
    <property type="component" value="Unassembled WGS sequence"/>
</dbReference>
<evidence type="ECO:0000256" key="5">
    <source>
        <dbReference type="SAM" id="MobiDB-lite"/>
    </source>
</evidence>
<reference evidence="7 8" key="1">
    <citation type="journal article" date="2021" name="Elife">
        <title>Chloroplast acquisition without the gene transfer in kleptoplastic sea slugs, Plakobranchus ocellatus.</title>
        <authorList>
            <person name="Maeda T."/>
            <person name="Takahashi S."/>
            <person name="Yoshida T."/>
            <person name="Shimamura S."/>
            <person name="Takaki Y."/>
            <person name="Nagai Y."/>
            <person name="Toyoda A."/>
            <person name="Suzuki Y."/>
            <person name="Arimoto A."/>
            <person name="Ishii H."/>
            <person name="Satoh N."/>
            <person name="Nishiyama T."/>
            <person name="Hasebe M."/>
            <person name="Maruyama T."/>
            <person name="Minagawa J."/>
            <person name="Obokata J."/>
            <person name="Shigenobu S."/>
        </authorList>
    </citation>
    <scope>NUCLEOTIDE SEQUENCE [LARGE SCALE GENOMIC DNA]</scope>
</reference>
<organism evidence="7 8">
    <name type="scientific">Plakobranchus ocellatus</name>
    <dbReference type="NCBI Taxonomy" id="259542"/>
    <lineage>
        <taxon>Eukaryota</taxon>
        <taxon>Metazoa</taxon>
        <taxon>Spiralia</taxon>
        <taxon>Lophotrochozoa</taxon>
        <taxon>Mollusca</taxon>
        <taxon>Gastropoda</taxon>
        <taxon>Heterobranchia</taxon>
        <taxon>Euthyneura</taxon>
        <taxon>Panpulmonata</taxon>
        <taxon>Sacoglossa</taxon>
        <taxon>Placobranchoidea</taxon>
        <taxon>Plakobranchidae</taxon>
        <taxon>Plakobranchus</taxon>
    </lineage>
</organism>
<feature type="region of interest" description="Disordered" evidence="5">
    <location>
        <begin position="96"/>
        <end position="206"/>
    </location>
</feature>
<dbReference type="CDD" id="cd00174">
    <property type="entry name" value="SH3"/>
    <property type="match status" value="1"/>
</dbReference>
<dbReference type="PROSITE" id="PS50002">
    <property type="entry name" value="SH3"/>
    <property type="match status" value="1"/>
</dbReference>
<dbReference type="AlphaFoldDB" id="A0AAV3YJ19"/>
<dbReference type="InterPro" id="IPR001452">
    <property type="entry name" value="SH3_domain"/>
</dbReference>